<dbReference type="EMBL" id="SKCS01000094">
    <property type="protein sequence ID" value="TNN17291.1"/>
    <property type="molecule type" value="Genomic_DNA"/>
</dbReference>
<keyword evidence="5" id="KW-1185">Reference proteome</keyword>
<dbReference type="InterPro" id="IPR001079">
    <property type="entry name" value="Galectin_CRD"/>
</dbReference>
<evidence type="ECO:0000256" key="1">
    <source>
        <dbReference type="ARBA" id="ARBA00022734"/>
    </source>
</evidence>
<reference evidence="4 5" key="1">
    <citation type="submission" date="2019-03" db="EMBL/GenBank/DDBJ databases">
        <title>An improved genome assembly of the fluke Schistosoma japonicum.</title>
        <authorList>
            <person name="Hu W."/>
            <person name="Luo F."/>
            <person name="Yin M."/>
            <person name="Mo X."/>
            <person name="Sun C."/>
            <person name="Wu Q."/>
            <person name="Zhu B."/>
            <person name="Xiang M."/>
            <person name="Wang J."/>
            <person name="Wang Y."/>
            <person name="Zhang T."/>
            <person name="Xu B."/>
            <person name="Zheng H."/>
            <person name="Feng Z."/>
        </authorList>
    </citation>
    <scope>NUCLEOTIDE SEQUENCE [LARGE SCALE GENOMIC DNA]</scope>
    <source>
        <strain evidence="4">HuSjv2</strain>
        <tissue evidence="4">Worms</tissue>
    </source>
</reference>
<dbReference type="SUPFAM" id="SSF49899">
    <property type="entry name" value="Concanavalin A-like lectins/glucanases"/>
    <property type="match status" value="1"/>
</dbReference>
<feature type="region of interest" description="Disordered" evidence="2">
    <location>
        <begin position="193"/>
        <end position="212"/>
    </location>
</feature>
<feature type="compositionally biased region" description="Basic and acidic residues" evidence="2">
    <location>
        <begin position="397"/>
        <end position="406"/>
    </location>
</feature>
<feature type="compositionally biased region" description="Polar residues" evidence="2">
    <location>
        <begin position="427"/>
        <end position="437"/>
    </location>
</feature>
<gene>
    <name evidence="4" type="ORF">EWB00_011216</name>
</gene>
<evidence type="ECO:0000259" key="3">
    <source>
        <dbReference type="PROSITE" id="PS51304"/>
    </source>
</evidence>
<dbReference type="PROSITE" id="PS51304">
    <property type="entry name" value="GALECTIN"/>
    <property type="match status" value="1"/>
</dbReference>
<organism evidence="4 5">
    <name type="scientific">Schistosoma japonicum</name>
    <name type="common">Blood fluke</name>
    <dbReference type="NCBI Taxonomy" id="6182"/>
    <lineage>
        <taxon>Eukaryota</taxon>
        <taxon>Metazoa</taxon>
        <taxon>Spiralia</taxon>
        <taxon>Lophotrochozoa</taxon>
        <taxon>Platyhelminthes</taxon>
        <taxon>Trematoda</taxon>
        <taxon>Digenea</taxon>
        <taxon>Strigeidida</taxon>
        <taxon>Schistosomatoidea</taxon>
        <taxon>Schistosomatidae</taxon>
        <taxon>Schistosoma</taxon>
    </lineage>
</organism>
<dbReference type="EMBL" id="SKCS01000094">
    <property type="protein sequence ID" value="TNN17288.1"/>
    <property type="molecule type" value="Genomic_DNA"/>
</dbReference>
<feature type="region of interest" description="Disordered" evidence="2">
    <location>
        <begin position="352"/>
        <end position="443"/>
    </location>
</feature>
<dbReference type="GO" id="GO:0030246">
    <property type="term" value="F:carbohydrate binding"/>
    <property type="evidence" value="ECO:0007669"/>
    <property type="project" value="UniProtKB-KW"/>
</dbReference>
<name>A0A4Z2DLC1_SCHJA</name>
<dbReference type="SMART" id="SM00908">
    <property type="entry name" value="Gal-bind_lectin"/>
    <property type="match status" value="1"/>
</dbReference>
<feature type="domain" description="Galectin" evidence="3">
    <location>
        <begin position="12"/>
        <end position="143"/>
    </location>
</feature>
<proteinExistence type="predicted"/>
<keyword evidence="1" id="KW-0430">Lectin</keyword>
<feature type="region of interest" description="Disordered" evidence="2">
    <location>
        <begin position="756"/>
        <end position="815"/>
    </location>
</feature>
<accession>A0A4Z2DLC1</accession>
<dbReference type="OrthoDB" id="6251307at2759"/>
<dbReference type="Pfam" id="PF00337">
    <property type="entry name" value="Gal-bind_lectin"/>
    <property type="match status" value="1"/>
</dbReference>
<feature type="compositionally biased region" description="Polar residues" evidence="2">
    <location>
        <begin position="524"/>
        <end position="543"/>
    </location>
</feature>
<feature type="region of interest" description="Disordered" evidence="2">
    <location>
        <begin position="524"/>
        <end position="550"/>
    </location>
</feature>
<dbReference type="Proteomes" id="UP000311919">
    <property type="component" value="Unassembled WGS sequence"/>
</dbReference>
<sequence>MHESFDDQDTEFTYEIPDCLMDGDYIELHGVCHGERIVFELLTKEGSTQNLVDELPLQIILTTNGPVTVISRNRKEVAKQERFVKNGIQDNQSFELCVHACEDRYIVILNKEKVCEQRHLVPLRDAFALSMQGKVDILSLEFKDIYYDEEEMNNTANMSSANNNTGSFRADDMHTGFVRVNELRQSSIRRSEPPIMVPTRTGSKMEKQSIKSKDSNLEVTAWKTSNDLSRADLDIDYKLSPLDRNSAVYSYRNSNDFSHSSESRMFSTLPPVGKSVTDAMGSRSNLNTNGTSHLKSKPTFAGFRKSATLSTSKIDQNFNLEGRSQTDVGDILHGSYHVLDDEEHMMSQLTATTSTPNLQDKHKKKRFSLLGKSRQSTGSETDVRKDSKKNKGSMPDIKSKDAEGEKKKKGLHFKNPFKRSKSKDKTTPATSSGSLNRSEPGFAKQVSVPGINLGVSNRLSKEISKKPAPEIAAYLQKTNPAIEYEAVNLTGLKHLSDDVHFTPFDRKYSDEYENISGHHDQYKQKTLSNPRQSVNISPTSDLHSQGKFKGPAPEVASIIHSKHPASNLGDITITQGPDSHFRPFTPDQSPKTLRRTSELSTDLANLKLKGTAPEMAAVIHSRSKSPNREDITLTQGSDLHFNLNSTVDVEGSKHFKKSGSASEIAADIHKNNLAGRFPYDDYTLTGFSESPTQRIKYDVKGNLKTSRKAISLSERISGDEDTESGGSEVFTDNECYLEVGRSQYYFERKRSLKNYRSKRSKKLEREARRNMGLSRNDSEESPSSSISSLKPTDRKLTPKYRKRSGNRKEEVSSWLKSANSSNSPVRIESNVRSSYTSNVYAAAPLIQQPSIQKYMLKDINELIKGDATMDLPQPLTPGRSVLICGHFKCNKIINQSCLIQLQFITSCNQVSKCKILYLRIWSDGSLDVLNNLGTDAMISVSSPKNSQLSTINDNELCINDSQKIYFTIKFISQSFYTAITSNDLFTLLLKNQFPKSVSYQLTSFKLENSENAKLDKFIMPRNLCLPLIIRLQDASKVDNTLSLLTKLTADTKRVTIEYIYLPINSISVQIILDFVTNYLIIKKTSKYENDCIECAENELTYIPEQIREIKLHWYNNSLKVLLNTEESIIHNFGQHPSLHYLSHVQINGDFMLLNVELQSEEHNLPPKGYS</sequence>
<evidence type="ECO:0000313" key="5">
    <source>
        <dbReference type="Proteomes" id="UP000311919"/>
    </source>
</evidence>
<evidence type="ECO:0000256" key="2">
    <source>
        <dbReference type="SAM" id="MobiDB-lite"/>
    </source>
</evidence>
<comment type="caution">
    <text evidence="4">The sequence shown here is derived from an EMBL/GenBank/DDBJ whole genome shotgun (WGS) entry which is preliminary data.</text>
</comment>
<evidence type="ECO:0000313" key="4">
    <source>
        <dbReference type="EMBL" id="TNN17291.1"/>
    </source>
</evidence>
<dbReference type="AlphaFoldDB" id="A0A4Z2DLC1"/>
<protein>
    <submittedName>
        <fullName evidence="4">Galectin carbohydrate recognition domain isoform 3</fullName>
    </submittedName>
</protein>
<dbReference type="InterPro" id="IPR013320">
    <property type="entry name" value="ConA-like_dom_sf"/>
</dbReference>
<feature type="compositionally biased region" description="Basic residues" evidence="2">
    <location>
        <begin position="407"/>
        <end position="422"/>
    </location>
</feature>
<feature type="compositionally biased region" description="Basic and acidic residues" evidence="2">
    <location>
        <begin position="203"/>
        <end position="212"/>
    </location>
</feature>
<dbReference type="Gene3D" id="2.60.120.200">
    <property type="match status" value="1"/>
</dbReference>